<dbReference type="AlphaFoldDB" id="A0A9D9EQ93"/>
<dbReference type="InterPro" id="IPR007484">
    <property type="entry name" value="Peptidase_M28"/>
</dbReference>
<reference evidence="2" key="2">
    <citation type="journal article" date="2021" name="PeerJ">
        <title>Extensive microbial diversity within the chicken gut microbiome revealed by metagenomics and culture.</title>
        <authorList>
            <person name="Gilroy R."/>
            <person name="Ravi A."/>
            <person name="Getino M."/>
            <person name="Pursley I."/>
            <person name="Horton D.L."/>
            <person name="Alikhan N.F."/>
            <person name="Baker D."/>
            <person name="Gharbi K."/>
            <person name="Hall N."/>
            <person name="Watson M."/>
            <person name="Adriaenssens E.M."/>
            <person name="Foster-Nyarko E."/>
            <person name="Jarju S."/>
            <person name="Secka A."/>
            <person name="Antonio M."/>
            <person name="Oren A."/>
            <person name="Chaudhuri R.R."/>
            <person name="La Ragione R."/>
            <person name="Hildebrand F."/>
            <person name="Pallen M.J."/>
        </authorList>
    </citation>
    <scope>NUCLEOTIDE SEQUENCE</scope>
    <source>
        <strain evidence="2">B3-4054</strain>
    </source>
</reference>
<organism evidence="2 3">
    <name type="scientific">Candidatus Avitreponema avistercoris</name>
    <dbReference type="NCBI Taxonomy" id="2840705"/>
    <lineage>
        <taxon>Bacteria</taxon>
        <taxon>Pseudomonadati</taxon>
        <taxon>Spirochaetota</taxon>
        <taxon>Spirochaetia</taxon>
        <taxon>Spirochaetales</taxon>
        <taxon>Candidatus Avitreponema</taxon>
    </lineage>
</organism>
<dbReference type="Proteomes" id="UP000823616">
    <property type="component" value="Unassembled WGS sequence"/>
</dbReference>
<dbReference type="Gene3D" id="3.40.630.10">
    <property type="entry name" value="Zn peptidases"/>
    <property type="match status" value="1"/>
</dbReference>
<comment type="caution">
    <text evidence="2">The sequence shown here is derived from an EMBL/GenBank/DDBJ whole genome shotgun (WGS) entry which is preliminary data.</text>
</comment>
<name>A0A9D9EQ93_9SPIR</name>
<dbReference type="SUPFAM" id="SSF53187">
    <property type="entry name" value="Zn-dependent exopeptidases"/>
    <property type="match status" value="1"/>
</dbReference>
<evidence type="ECO:0000313" key="2">
    <source>
        <dbReference type="EMBL" id="MBO8450776.1"/>
    </source>
</evidence>
<sequence length="301" mass="32592">MDIFPGGAEAGLFEAFTAPDTNRLLFLERLLKAKDIPCTVVELAGRAHIAVRFGKGAYHPFFQTTTLIAHYDRDEGPPPSPGANDNSAACFLLVELAEKLLTRENHNIMILFTGGEEAGKQGIARQGAFALGTGLRRLNQTAGRVFVLDACGRGDTLILSAVAPPGGSVLHRRKIRAFYKDLEELRAEAAVLAQKSCPGRWLSLPTPYSDNAGLLAAGIPAQLITVLPREEAETLLRTAGGIPGEQFRRLLLAFRDTGNGAVPQTWRMMHTAQDTADTLTPEAFTLMRSFLDALSRDKTPV</sequence>
<evidence type="ECO:0000259" key="1">
    <source>
        <dbReference type="Pfam" id="PF04389"/>
    </source>
</evidence>
<evidence type="ECO:0000313" key="3">
    <source>
        <dbReference type="Proteomes" id="UP000823616"/>
    </source>
</evidence>
<proteinExistence type="predicted"/>
<dbReference type="Pfam" id="PF04389">
    <property type="entry name" value="Peptidase_M28"/>
    <property type="match status" value="1"/>
</dbReference>
<dbReference type="EMBL" id="JADIMS010000123">
    <property type="protein sequence ID" value="MBO8450776.1"/>
    <property type="molecule type" value="Genomic_DNA"/>
</dbReference>
<gene>
    <name evidence="2" type="ORF">IAA96_06690</name>
</gene>
<reference evidence="2" key="1">
    <citation type="submission" date="2020-10" db="EMBL/GenBank/DDBJ databases">
        <authorList>
            <person name="Gilroy R."/>
        </authorList>
    </citation>
    <scope>NUCLEOTIDE SEQUENCE</scope>
    <source>
        <strain evidence="2">B3-4054</strain>
    </source>
</reference>
<accession>A0A9D9EQ93</accession>
<protein>
    <submittedName>
        <fullName evidence="2">M28 family peptidase</fullName>
    </submittedName>
</protein>
<feature type="domain" description="Peptidase M28" evidence="1">
    <location>
        <begin position="66"/>
        <end position="286"/>
    </location>
</feature>